<organism evidence="1 2">
    <name type="scientific">Odinarchaeota yellowstonii (strain LCB_4)</name>
    <dbReference type="NCBI Taxonomy" id="1841599"/>
    <lineage>
        <taxon>Archaea</taxon>
        <taxon>Promethearchaeati</taxon>
        <taxon>Candidatus Odinarchaeota</taxon>
        <taxon>Candidatus Odinarchaeia</taxon>
        <taxon>Candidatus Odinarchaeales</taxon>
        <taxon>Candidatus Odinarchaeaceae</taxon>
        <taxon>Candidatus Odinarchaeum</taxon>
    </lineage>
</organism>
<reference evidence="1" key="1">
    <citation type="journal article" date="2017" name="Nature">
        <title>Asgard archaea illuminate the origin of eukaryotic cellular complexity.</title>
        <authorList>
            <person name="Zaremba-Niedzwiedzka K."/>
            <person name="Caceres E.F."/>
            <person name="Saw J.H."/>
            <person name="Backstrom D."/>
            <person name="Juzokaite L."/>
            <person name="Vancaester E."/>
            <person name="Seitz K.W."/>
            <person name="Anantharaman K."/>
            <person name="Starnawski P."/>
            <person name="Kjeldsen K.U."/>
            <person name="Scott M.B."/>
            <person name="Nunoura T."/>
            <person name="Banfield J.F."/>
            <person name="Schramm A."/>
            <person name="Baker B.J."/>
            <person name="Spang A."/>
            <person name="Ettema T.J.G."/>
        </authorList>
    </citation>
    <scope>NUCLEOTIDE SEQUENCE</scope>
    <source>
        <strain evidence="1">LCB_4</strain>
    </source>
</reference>
<dbReference type="Proteomes" id="UP000186851">
    <property type="component" value="Chromosome"/>
</dbReference>
<sequence length="192" mass="21794">MVSDDALAVRKIQREIISHAYSLLISKSGLNTRTVLYSLSLIARLLEVSGIDLGEIYFWAAAFIASHKPNHRLYTSSLEDYCLRNNLDRGRLEEALQEYVEKLKLIIFPDNGGTIFYIDRDDILFSVISAAARSALRKAVLKKILGLEELDLNNLAEDVTKYLIENLRLLPPEFNKSCSRIVKAIFREESST</sequence>
<dbReference type="AlphaFoldDB" id="A0AAF0IAT5"/>
<dbReference type="EMBL" id="CP091871">
    <property type="protein sequence ID" value="WEU39894.1"/>
    <property type="molecule type" value="Genomic_DNA"/>
</dbReference>
<dbReference type="KEGG" id="oyw:OdinLCB4_005340"/>
<accession>A0AAF0IAT5</accession>
<reference evidence="1" key="2">
    <citation type="journal article" date="2022" name="Nat. Microbiol.">
        <title>A closed Candidatus Odinarchaeum chromosome exposes Asgard archaeal viruses.</title>
        <authorList>
            <person name="Tamarit D."/>
            <person name="Caceres E.F."/>
            <person name="Krupovic M."/>
            <person name="Nijland R."/>
            <person name="Eme L."/>
            <person name="Robinson N.P."/>
            <person name="Ettema T.J.G."/>
        </authorList>
    </citation>
    <scope>NUCLEOTIDE SEQUENCE</scope>
    <source>
        <strain evidence="1">LCB_4</strain>
    </source>
</reference>
<protein>
    <submittedName>
        <fullName evidence="1">Uncharacterized protein</fullName>
    </submittedName>
</protein>
<proteinExistence type="predicted"/>
<evidence type="ECO:0000313" key="2">
    <source>
        <dbReference type="Proteomes" id="UP000186851"/>
    </source>
</evidence>
<evidence type="ECO:0000313" key="1">
    <source>
        <dbReference type="EMBL" id="WEU39894.1"/>
    </source>
</evidence>
<gene>
    <name evidence="1" type="ORF">OdinLCB4_005340</name>
</gene>
<name>A0AAF0IAT5_ODILC</name>